<reference evidence="3 4" key="1">
    <citation type="submission" date="2020-08" db="EMBL/GenBank/DDBJ databases">
        <title>Genomic Encyclopedia of Type Strains, Phase IV (KMG-IV): sequencing the most valuable type-strain genomes for metagenomic binning, comparative biology and taxonomic classification.</title>
        <authorList>
            <person name="Goeker M."/>
        </authorList>
    </citation>
    <scope>NUCLEOTIDE SEQUENCE [LARGE SCALE GENOMIC DNA]</scope>
    <source>
        <strain evidence="3 4">DSM 25620</strain>
    </source>
</reference>
<accession>A0A7W8AGU6</accession>
<evidence type="ECO:0000259" key="2">
    <source>
        <dbReference type="Pfam" id="PF03968"/>
    </source>
</evidence>
<evidence type="ECO:0000256" key="1">
    <source>
        <dbReference type="ARBA" id="ARBA00022729"/>
    </source>
</evidence>
<protein>
    <submittedName>
        <fullName evidence="3">Lipopolysaccharide export system protein LptA</fullName>
    </submittedName>
</protein>
<dbReference type="GO" id="GO:0009279">
    <property type="term" value="C:cell outer membrane"/>
    <property type="evidence" value="ECO:0007669"/>
    <property type="project" value="TreeGrafter"/>
</dbReference>
<dbReference type="InterPro" id="IPR052037">
    <property type="entry name" value="LPS_export_LptA"/>
</dbReference>
<evidence type="ECO:0000313" key="4">
    <source>
        <dbReference type="Proteomes" id="UP000531231"/>
    </source>
</evidence>
<keyword evidence="4" id="KW-1185">Reference proteome</keyword>
<name>A0A7W8AGU6_9HYPH</name>
<dbReference type="GO" id="GO:0017089">
    <property type="term" value="F:glycolipid transfer activity"/>
    <property type="evidence" value="ECO:0007669"/>
    <property type="project" value="TreeGrafter"/>
</dbReference>
<keyword evidence="1" id="KW-0732">Signal</keyword>
<dbReference type="PANTHER" id="PTHR36504:SF1">
    <property type="entry name" value="LIPOPOLYSACCHARIDE EXPORT SYSTEM PROTEIN LPTA"/>
    <property type="match status" value="1"/>
</dbReference>
<dbReference type="Proteomes" id="UP000531231">
    <property type="component" value="Unassembled WGS sequence"/>
</dbReference>
<dbReference type="GO" id="GO:0030288">
    <property type="term" value="C:outer membrane-bounded periplasmic space"/>
    <property type="evidence" value="ECO:0007669"/>
    <property type="project" value="TreeGrafter"/>
</dbReference>
<sequence>MMRQQAGSELKTGSQNTVSGKSALRLTGVKQIAALFMSGLLILPLSLSGAQAQQGVPLDGLKLSDSKEPVSIDAGKMEVRDKEGIIILTGNVSVKQGDILLRAGRMQVHTGKTKDGGDKAGADKAKGGIGGLSGAGLDAGGIEKIEVDGKVYLKSGTQVATGDAGTYDAKAQTMVLTGQKVVLSDGDNIATGCKLTANTQTGKAYLESCKGQSGRVSIILSPKAE</sequence>
<dbReference type="PANTHER" id="PTHR36504">
    <property type="entry name" value="LIPOPOLYSACCHARIDE EXPORT SYSTEM PROTEIN LPTA"/>
    <property type="match status" value="1"/>
</dbReference>
<dbReference type="Pfam" id="PF03968">
    <property type="entry name" value="LptD_N"/>
    <property type="match status" value="1"/>
</dbReference>
<comment type="caution">
    <text evidence="3">The sequence shown here is derived from an EMBL/GenBank/DDBJ whole genome shotgun (WGS) entry which is preliminary data.</text>
</comment>
<dbReference type="EMBL" id="JACHIL010000001">
    <property type="protein sequence ID" value="MBB5090187.1"/>
    <property type="molecule type" value="Genomic_DNA"/>
</dbReference>
<organism evidence="3 4">
    <name type="scientific">Pseudochrobactrum saccharolyticum</name>
    <dbReference type="NCBI Taxonomy" id="354352"/>
    <lineage>
        <taxon>Bacteria</taxon>
        <taxon>Pseudomonadati</taxon>
        <taxon>Pseudomonadota</taxon>
        <taxon>Alphaproteobacteria</taxon>
        <taxon>Hyphomicrobiales</taxon>
        <taxon>Brucellaceae</taxon>
        <taxon>Pseudochrobactrum</taxon>
    </lineage>
</organism>
<dbReference type="GO" id="GO:0015920">
    <property type="term" value="P:lipopolysaccharide transport"/>
    <property type="evidence" value="ECO:0007669"/>
    <property type="project" value="TreeGrafter"/>
</dbReference>
<gene>
    <name evidence="3" type="ORF">HNQ68_000699</name>
</gene>
<feature type="domain" description="Organic solvent tolerance-like N-terminal" evidence="2">
    <location>
        <begin position="72"/>
        <end position="202"/>
    </location>
</feature>
<evidence type="ECO:0000313" key="3">
    <source>
        <dbReference type="EMBL" id="MBB5090187.1"/>
    </source>
</evidence>
<dbReference type="Gene3D" id="2.60.450.10">
    <property type="entry name" value="Lipopolysaccharide (LPS) transport protein A like domain"/>
    <property type="match status" value="1"/>
</dbReference>
<proteinExistence type="predicted"/>
<dbReference type="InterPro" id="IPR005653">
    <property type="entry name" value="OstA-like_N"/>
</dbReference>
<dbReference type="AlphaFoldDB" id="A0A7W8AGU6"/>